<protein>
    <submittedName>
        <fullName evidence="1">Uncharacterized protein</fullName>
    </submittedName>
</protein>
<evidence type="ECO:0000313" key="1">
    <source>
        <dbReference type="EnsemblPlants" id="AUR62029924-RA:cds"/>
    </source>
</evidence>
<name>A0A803MIH6_CHEQI</name>
<dbReference type="Gramene" id="AUR62029924-RA">
    <property type="protein sequence ID" value="AUR62029924-RA:cds"/>
    <property type="gene ID" value="AUR62029924"/>
</dbReference>
<proteinExistence type="predicted"/>
<evidence type="ECO:0000313" key="2">
    <source>
        <dbReference type="Proteomes" id="UP000596660"/>
    </source>
</evidence>
<sequence>MDAIHNLFTISHRGPTIEAGSRALDFRQLCFMYVNRLLRVLDISQFMIISLSLFSHSLLAYQSYINLEDFGSLSMSIPDSWPANSNIAKLKLTRCTIGIDELFTCLPYLETFHLHSANFEDTIMALSHHIWESWSTSAISMTVDLESSIFAKTEWFRAKISQQKPAVKTDTVPAFIQEVDEALSEELKWDINSSNSLWAVMSWHLNKVLLLKSWRGCSVDTDSRVGGVRTGM</sequence>
<reference evidence="1" key="2">
    <citation type="submission" date="2021-03" db="UniProtKB">
        <authorList>
            <consortium name="EnsemblPlants"/>
        </authorList>
    </citation>
    <scope>IDENTIFICATION</scope>
</reference>
<dbReference type="EnsemblPlants" id="AUR62029924-RA">
    <property type="protein sequence ID" value="AUR62029924-RA:cds"/>
    <property type="gene ID" value="AUR62029924"/>
</dbReference>
<accession>A0A803MIH6</accession>
<organism evidence="1 2">
    <name type="scientific">Chenopodium quinoa</name>
    <name type="common">Quinoa</name>
    <dbReference type="NCBI Taxonomy" id="63459"/>
    <lineage>
        <taxon>Eukaryota</taxon>
        <taxon>Viridiplantae</taxon>
        <taxon>Streptophyta</taxon>
        <taxon>Embryophyta</taxon>
        <taxon>Tracheophyta</taxon>
        <taxon>Spermatophyta</taxon>
        <taxon>Magnoliopsida</taxon>
        <taxon>eudicotyledons</taxon>
        <taxon>Gunneridae</taxon>
        <taxon>Pentapetalae</taxon>
        <taxon>Caryophyllales</taxon>
        <taxon>Chenopodiaceae</taxon>
        <taxon>Chenopodioideae</taxon>
        <taxon>Atripliceae</taxon>
        <taxon>Chenopodium</taxon>
    </lineage>
</organism>
<dbReference type="AlphaFoldDB" id="A0A803MIH6"/>
<reference evidence="1" key="1">
    <citation type="journal article" date="2017" name="Nature">
        <title>The genome of Chenopodium quinoa.</title>
        <authorList>
            <person name="Jarvis D.E."/>
            <person name="Ho Y.S."/>
            <person name="Lightfoot D.J."/>
            <person name="Schmoeckel S.M."/>
            <person name="Li B."/>
            <person name="Borm T.J.A."/>
            <person name="Ohyanagi H."/>
            <person name="Mineta K."/>
            <person name="Michell C.T."/>
            <person name="Saber N."/>
            <person name="Kharbatia N.M."/>
            <person name="Rupper R.R."/>
            <person name="Sharp A.R."/>
            <person name="Dally N."/>
            <person name="Boughton B.A."/>
            <person name="Woo Y.H."/>
            <person name="Gao G."/>
            <person name="Schijlen E.G.W.M."/>
            <person name="Guo X."/>
            <person name="Momin A.A."/>
            <person name="Negrao S."/>
            <person name="Al-Babili S."/>
            <person name="Gehring C."/>
            <person name="Roessner U."/>
            <person name="Jung C."/>
            <person name="Murphy K."/>
            <person name="Arold S.T."/>
            <person name="Gojobori T."/>
            <person name="van der Linden C.G."/>
            <person name="van Loo E.N."/>
            <person name="Jellen E.N."/>
            <person name="Maughan P.J."/>
            <person name="Tester M."/>
        </authorList>
    </citation>
    <scope>NUCLEOTIDE SEQUENCE [LARGE SCALE GENOMIC DNA]</scope>
    <source>
        <strain evidence="1">cv. PI 614886</strain>
    </source>
</reference>
<dbReference type="Proteomes" id="UP000596660">
    <property type="component" value="Unplaced"/>
</dbReference>
<keyword evidence="2" id="KW-1185">Reference proteome</keyword>